<keyword evidence="2" id="KW-0472">Membrane</keyword>
<dbReference type="AlphaFoldDB" id="A0A5C3LRR2"/>
<evidence type="ECO:0000256" key="1">
    <source>
        <dbReference type="SAM" id="MobiDB-lite"/>
    </source>
</evidence>
<protein>
    <submittedName>
        <fullName evidence="3">Uncharacterized protein</fullName>
    </submittedName>
</protein>
<keyword evidence="2" id="KW-1133">Transmembrane helix</keyword>
<dbReference type="OrthoDB" id="5420143at2759"/>
<dbReference type="Proteomes" id="UP000308652">
    <property type="component" value="Unassembled WGS sequence"/>
</dbReference>
<keyword evidence="2" id="KW-0812">Transmembrane</keyword>
<feature type="compositionally biased region" description="Low complexity" evidence="1">
    <location>
        <begin position="205"/>
        <end position="223"/>
    </location>
</feature>
<proteinExistence type="predicted"/>
<name>A0A5C3LRR2_9AGAR</name>
<organism evidence="3 4">
    <name type="scientific">Crucibulum laeve</name>
    <dbReference type="NCBI Taxonomy" id="68775"/>
    <lineage>
        <taxon>Eukaryota</taxon>
        <taxon>Fungi</taxon>
        <taxon>Dikarya</taxon>
        <taxon>Basidiomycota</taxon>
        <taxon>Agaricomycotina</taxon>
        <taxon>Agaricomycetes</taxon>
        <taxon>Agaricomycetidae</taxon>
        <taxon>Agaricales</taxon>
        <taxon>Agaricineae</taxon>
        <taxon>Nidulariaceae</taxon>
        <taxon>Crucibulum</taxon>
    </lineage>
</organism>
<feature type="transmembrane region" description="Helical" evidence="2">
    <location>
        <begin position="21"/>
        <end position="42"/>
    </location>
</feature>
<sequence>MAHCRAHSLNSFGQRGGLLRVFLSSSFIFLFAPFVSAIALTAPSGAISGMSFNYRWSATATDLFFDLYLFFPRGKPFESAIITSNIDPLLEVLNITLPAIVSTSPGSTFRAIPAGSSPTGITFSISPPFSIAESVNPPVTSNAATSNTSSTIFISSTHDGNPPVTLNTATSNTSSTIFISSAHDGNPPVTSNTATSNTSSIIFISSAHDGNPTTTPSPLSSTPEFNAPSTSVGSENQTTTSPTPGTKKKSLGTGAILGILASLMISSGFAVFFFRKRLIKRFRIRRERSQVDLLILPDLEYTPITGRANEFPELPEKQSDPLPIYQPNQGAEEYNLRRTSTTTELPVLDIPMITPEPSGYLLRRVGSQRSLTTRDTETTVVNSSEEGADAVVVLQQQVQMMRRLIQSLQTRRAADQRLSSFTSLPPDYETDSGHHV</sequence>
<feature type="region of interest" description="Disordered" evidence="1">
    <location>
        <begin position="310"/>
        <end position="333"/>
    </location>
</feature>
<dbReference type="EMBL" id="ML213618">
    <property type="protein sequence ID" value="TFK35869.1"/>
    <property type="molecule type" value="Genomic_DNA"/>
</dbReference>
<feature type="compositionally biased region" description="Polar residues" evidence="1">
    <location>
        <begin position="227"/>
        <end position="237"/>
    </location>
</feature>
<accession>A0A5C3LRR2</accession>
<evidence type="ECO:0000313" key="3">
    <source>
        <dbReference type="EMBL" id="TFK35869.1"/>
    </source>
</evidence>
<feature type="region of interest" description="Disordered" evidence="1">
    <location>
        <begin position="205"/>
        <end position="251"/>
    </location>
</feature>
<gene>
    <name evidence="3" type="ORF">BDQ12DRAFT_266819</name>
</gene>
<evidence type="ECO:0000313" key="4">
    <source>
        <dbReference type="Proteomes" id="UP000308652"/>
    </source>
</evidence>
<evidence type="ECO:0000256" key="2">
    <source>
        <dbReference type="SAM" id="Phobius"/>
    </source>
</evidence>
<keyword evidence="4" id="KW-1185">Reference proteome</keyword>
<reference evidence="3 4" key="1">
    <citation type="journal article" date="2019" name="Nat. Ecol. Evol.">
        <title>Megaphylogeny resolves global patterns of mushroom evolution.</title>
        <authorList>
            <person name="Varga T."/>
            <person name="Krizsan K."/>
            <person name="Foldi C."/>
            <person name="Dima B."/>
            <person name="Sanchez-Garcia M."/>
            <person name="Sanchez-Ramirez S."/>
            <person name="Szollosi G.J."/>
            <person name="Szarkandi J.G."/>
            <person name="Papp V."/>
            <person name="Albert L."/>
            <person name="Andreopoulos W."/>
            <person name="Angelini C."/>
            <person name="Antonin V."/>
            <person name="Barry K.W."/>
            <person name="Bougher N.L."/>
            <person name="Buchanan P."/>
            <person name="Buyck B."/>
            <person name="Bense V."/>
            <person name="Catcheside P."/>
            <person name="Chovatia M."/>
            <person name="Cooper J."/>
            <person name="Damon W."/>
            <person name="Desjardin D."/>
            <person name="Finy P."/>
            <person name="Geml J."/>
            <person name="Haridas S."/>
            <person name="Hughes K."/>
            <person name="Justo A."/>
            <person name="Karasinski D."/>
            <person name="Kautmanova I."/>
            <person name="Kiss B."/>
            <person name="Kocsube S."/>
            <person name="Kotiranta H."/>
            <person name="LaButti K.M."/>
            <person name="Lechner B.E."/>
            <person name="Liimatainen K."/>
            <person name="Lipzen A."/>
            <person name="Lukacs Z."/>
            <person name="Mihaltcheva S."/>
            <person name="Morgado L.N."/>
            <person name="Niskanen T."/>
            <person name="Noordeloos M.E."/>
            <person name="Ohm R.A."/>
            <person name="Ortiz-Santana B."/>
            <person name="Ovrebo C."/>
            <person name="Racz N."/>
            <person name="Riley R."/>
            <person name="Savchenko A."/>
            <person name="Shiryaev A."/>
            <person name="Soop K."/>
            <person name="Spirin V."/>
            <person name="Szebenyi C."/>
            <person name="Tomsovsky M."/>
            <person name="Tulloss R.E."/>
            <person name="Uehling J."/>
            <person name="Grigoriev I.V."/>
            <person name="Vagvolgyi C."/>
            <person name="Papp T."/>
            <person name="Martin F.M."/>
            <person name="Miettinen O."/>
            <person name="Hibbett D.S."/>
            <person name="Nagy L.G."/>
        </authorList>
    </citation>
    <scope>NUCLEOTIDE SEQUENCE [LARGE SCALE GENOMIC DNA]</scope>
    <source>
        <strain evidence="3 4">CBS 166.37</strain>
    </source>
</reference>
<feature type="region of interest" description="Disordered" evidence="1">
    <location>
        <begin position="416"/>
        <end position="436"/>
    </location>
</feature>
<feature type="transmembrane region" description="Helical" evidence="2">
    <location>
        <begin position="251"/>
        <end position="274"/>
    </location>
</feature>